<keyword evidence="4" id="KW-1185">Reference proteome</keyword>
<evidence type="ECO:0000256" key="1">
    <source>
        <dbReference type="ARBA" id="ARBA00022723"/>
    </source>
</evidence>
<dbReference type="OrthoDB" id="9801832at2"/>
<proteinExistence type="predicted"/>
<keyword evidence="1" id="KW-0479">Metal-binding</keyword>
<gene>
    <name evidence="3" type="ORF">AUP43_05835</name>
</gene>
<evidence type="ECO:0000313" key="4">
    <source>
        <dbReference type="Proteomes" id="UP000076400"/>
    </source>
</evidence>
<protein>
    <recommendedName>
        <fullName evidence="2">HMA domain-containing protein</fullName>
    </recommendedName>
</protein>
<accession>A0A154WBV2</accession>
<feature type="domain" description="HMA" evidence="2">
    <location>
        <begin position="1"/>
        <end position="63"/>
    </location>
</feature>
<dbReference type="GO" id="GO:0046872">
    <property type="term" value="F:metal ion binding"/>
    <property type="evidence" value="ECO:0007669"/>
    <property type="project" value="UniProtKB-KW"/>
</dbReference>
<dbReference type="CDD" id="cd00371">
    <property type="entry name" value="HMA"/>
    <property type="match status" value="1"/>
</dbReference>
<sequence>MPAFKVSGMSCGGCVAALRKAVLARYPQAVVTVDLREGEVTVSGSDDAPGLADAIEAADFTVERRLDS</sequence>
<organism evidence="3 4">
    <name type="scientific">Oceanibaculum pacificum</name>
    <dbReference type="NCBI Taxonomy" id="580166"/>
    <lineage>
        <taxon>Bacteria</taxon>
        <taxon>Pseudomonadati</taxon>
        <taxon>Pseudomonadota</taxon>
        <taxon>Alphaproteobacteria</taxon>
        <taxon>Rhodospirillales</taxon>
        <taxon>Oceanibaculaceae</taxon>
        <taxon>Oceanibaculum</taxon>
    </lineage>
</organism>
<dbReference type="STRING" id="580166.AUP43_05835"/>
<dbReference type="InterPro" id="IPR006121">
    <property type="entry name" value="HMA_dom"/>
</dbReference>
<evidence type="ECO:0000259" key="2">
    <source>
        <dbReference type="PROSITE" id="PS50846"/>
    </source>
</evidence>
<dbReference type="PROSITE" id="PS01047">
    <property type="entry name" value="HMA_1"/>
    <property type="match status" value="1"/>
</dbReference>
<dbReference type="SUPFAM" id="SSF55008">
    <property type="entry name" value="HMA, heavy metal-associated domain"/>
    <property type="match status" value="1"/>
</dbReference>
<dbReference type="PROSITE" id="PS50846">
    <property type="entry name" value="HMA_2"/>
    <property type="match status" value="1"/>
</dbReference>
<dbReference type="Pfam" id="PF00403">
    <property type="entry name" value="HMA"/>
    <property type="match status" value="1"/>
</dbReference>
<dbReference type="Proteomes" id="UP000076400">
    <property type="component" value="Unassembled WGS sequence"/>
</dbReference>
<dbReference type="AlphaFoldDB" id="A0A154WBV2"/>
<dbReference type="InterPro" id="IPR017969">
    <property type="entry name" value="Heavy-metal-associated_CS"/>
</dbReference>
<name>A0A154WBV2_9PROT</name>
<dbReference type="InterPro" id="IPR036163">
    <property type="entry name" value="HMA_dom_sf"/>
</dbReference>
<comment type="caution">
    <text evidence="3">The sequence shown here is derived from an EMBL/GenBank/DDBJ whole genome shotgun (WGS) entry which is preliminary data.</text>
</comment>
<evidence type="ECO:0000313" key="3">
    <source>
        <dbReference type="EMBL" id="KZD11004.1"/>
    </source>
</evidence>
<dbReference type="EMBL" id="LPXN01000079">
    <property type="protein sequence ID" value="KZD11004.1"/>
    <property type="molecule type" value="Genomic_DNA"/>
</dbReference>
<reference evidence="3 4" key="1">
    <citation type="submission" date="2015-12" db="EMBL/GenBank/DDBJ databases">
        <title>Genome sequence of Oceanibaculum pacificum MCCC 1A02656.</title>
        <authorList>
            <person name="Lu L."/>
            <person name="Lai Q."/>
            <person name="Shao Z."/>
            <person name="Qian P."/>
        </authorList>
    </citation>
    <scope>NUCLEOTIDE SEQUENCE [LARGE SCALE GENOMIC DNA]</scope>
    <source>
        <strain evidence="3 4">MCCC 1A02656</strain>
    </source>
</reference>
<dbReference type="RefSeq" id="WP_067553636.1">
    <property type="nucleotide sequence ID" value="NZ_LPXN01000079.1"/>
</dbReference>
<dbReference type="Gene3D" id="3.30.70.100">
    <property type="match status" value="1"/>
</dbReference>